<name>A0ABT4H6N0_PAEAL</name>
<keyword evidence="11" id="KW-1185">Reference proteome</keyword>
<dbReference type="PANTHER" id="PTHR48069:SF3">
    <property type="entry name" value="DIHYDROFOLATE REDUCTASE"/>
    <property type="match status" value="1"/>
</dbReference>
<dbReference type="EMBL" id="JAMDNP010000088">
    <property type="protein sequence ID" value="MCY9764413.1"/>
    <property type="molecule type" value="Genomic_DNA"/>
</dbReference>
<evidence type="ECO:0000256" key="5">
    <source>
        <dbReference type="ARBA" id="ARBA00022857"/>
    </source>
</evidence>
<evidence type="ECO:0000256" key="8">
    <source>
        <dbReference type="RuleBase" id="RU004474"/>
    </source>
</evidence>
<dbReference type="PROSITE" id="PS00075">
    <property type="entry name" value="DHFR_1"/>
    <property type="match status" value="1"/>
</dbReference>
<dbReference type="EC" id="1.5.1.3" evidence="3 7"/>
<dbReference type="PANTHER" id="PTHR48069">
    <property type="entry name" value="DIHYDROFOLATE REDUCTASE"/>
    <property type="match status" value="1"/>
</dbReference>
<evidence type="ECO:0000259" key="9">
    <source>
        <dbReference type="PROSITE" id="PS51330"/>
    </source>
</evidence>
<dbReference type="SUPFAM" id="SSF53597">
    <property type="entry name" value="Dihydrofolate reductase-like"/>
    <property type="match status" value="1"/>
</dbReference>
<protein>
    <recommendedName>
        <fullName evidence="3 7">Dihydrofolate reductase</fullName>
        <ecNumber evidence="3 7">1.5.1.3</ecNumber>
    </recommendedName>
</protein>
<dbReference type="InterPro" id="IPR024072">
    <property type="entry name" value="DHFR-like_dom_sf"/>
</dbReference>
<comment type="pathway">
    <text evidence="1 7">Cofactor biosynthesis; tetrahydrofolate biosynthesis; 5,6,7,8-tetrahydrofolate from 7,8-dihydrofolate: step 1/1.</text>
</comment>
<proteinExistence type="inferred from homology"/>
<evidence type="ECO:0000256" key="7">
    <source>
        <dbReference type="PIRNR" id="PIRNR000194"/>
    </source>
</evidence>
<dbReference type="Pfam" id="PF00186">
    <property type="entry name" value="DHFR_1"/>
    <property type="match status" value="1"/>
</dbReference>
<reference evidence="10 11" key="1">
    <citation type="submission" date="2022-05" db="EMBL/GenBank/DDBJ databases">
        <title>Genome Sequencing of Bee-Associated Microbes.</title>
        <authorList>
            <person name="Dunlap C."/>
        </authorList>
    </citation>
    <scope>NUCLEOTIDE SEQUENCE [LARGE SCALE GENOMIC DNA]</scope>
    <source>
        <strain evidence="10 11">NRRL B-04010</strain>
    </source>
</reference>
<comment type="function">
    <text evidence="7">Key enzyme in folate metabolism. Catalyzes an essential reaction for de novo glycine and purine synthesis, and for DNA precursor synthesis.</text>
</comment>
<evidence type="ECO:0000256" key="4">
    <source>
        <dbReference type="ARBA" id="ARBA00022563"/>
    </source>
</evidence>
<dbReference type="InterPro" id="IPR012259">
    <property type="entry name" value="DHFR"/>
</dbReference>
<comment type="caution">
    <text evidence="10">The sequence shown here is derived from an EMBL/GenBank/DDBJ whole genome shotgun (WGS) entry which is preliminary data.</text>
</comment>
<organism evidence="10 11">
    <name type="scientific">Paenibacillus alvei</name>
    <name type="common">Bacillus alvei</name>
    <dbReference type="NCBI Taxonomy" id="44250"/>
    <lineage>
        <taxon>Bacteria</taxon>
        <taxon>Bacillati</taxon>
        <taxon>Bacillota</taxon>
        <taxon>Bacilli</taxon>
        <taxon>Bacillales</taxon>
        <taxon>Paenibacillaceae</taxon>
        <taxon>Paenibacillus</taxon>
    </lineage>
</organism>
<feature type="domain" description="DHFR" evidence="9">
    <location>
        <begin position="2"/>
        <end position="159"/>
    </location>
</feature>
<gene>
    <name evidence="10" type="ORF">M5X12_28355</name>
</gene>
<evidence type="ECO:0000256" key="1">
    <source>
        <dbReference type="ARBA" id="ARBA00004903"/>
    </source>
</evidence>
<comment type="similarity">
    <text evidence="2 7 8">Belongs to the dihydrofolate reductase family.</text>
</comment>
<evidence type="ECO:0000313" key="10">
    <source>
        <dbReference type="EMBL" id="MCY9764413.1"/>
    </source>
</evidence>
<dbReference type="RefSeq" id="WP_268599491.1">
    <property type="nucleotide sequence ID" value="NZ_JAKOBS010000048.1"/>
</dbReference>
<keyword evidence="4 7" id="KW-0554">One-carbon metabolism</keyword>
<dbReference type="CDD" id="cd00209">
    <property type="entry name" value="DHFR"/>
    <property type="match status" value="1"/>
</dbReference>
<evidence type="ECO:0000256" key="6">
    <source>
        <dbReference type="ARBA" id="ARBA00023002"/>
    </source>
</evidence>
<evidence type="ECO:0000313" key="11">
    <source>
        <dbReference type="Proteomes" id="UP001527181"/>
    </source>
</evidence>
<dbReference type="InterPro" id="IPR001796">
    <property type="entry name" value="DHFR_dom"/>
</dbReference>
<keyword evidence="6 7" id="KW-0560">Oxidoreductase</keyword>
<dbReference type="PROSITE" id="PS51330">
    <property type="entry name" value="DHFR_2"/>
    <property type="match status" value="1"/>
</dbReference>
<dbReference type="Proteomes" id="UP001527181">
    <property type="component" value="Unassembled WGS sequence"/>
</dbReference>
<sequence length="165" mass="19305">MSITMIWAMDEQRLIGKDNGMPWHLPNDMKFFRENTKGKTVVMGRKTYESLNGALPKRRNLVLTRNSEWRTDDAEVITDINPVLELAQNEEVMIIGGAQIYNLFMPHADKLLVTRISGTFEGDERFPAYDEHVWELEWEQPGIVDEKNAYSHQFQSYLRKNRSKN</sequence>
<evidence type="ECO:0000256" key="3">
    <source>
        <dbReference type="ARBA" id="ARBA00012856"/>
    </source>
</evidence>
<dbReference type="Gene3D" id="3.40.430.10">
    <property type="entry name" value="Dihydrofolate Reductase, subunit A"/>
    <property type="match status" value="1"/>
</dbReference>
<comment type="catalytic activity">
    <reaction evidence="7">
        <text>(6S)-5,6,7,8-tetrahydrofolate + NADP(+) = 7,8-dihydrofolate + NADPH + H(+)</text>
        <dbReference type="Rhea" id="RHEA:15009"/>
        <dbReference type="ChEBI" id="CHEBI:15378"/>
        <dbReference type="ChEBI" id="CHEBI:57451"/>
        <dbReference type="ChEBI" id="CHEBI:57453"/>
        <dbReference type="ChEBI" id="CHEBI:57783"/>
        <dbReference type="ChEBI" id="CHEBI:58349"/>
        <dbReference type="EC" id="1.5.1.3"/>
    </reaction>
</comment>
<evidence type="ECO:0000256" key="2">
    <source>
        <dbReference type="ARBA" id="ARBA00009539"/>
    </source>
</evidence>
<keyword evidence="5 7" id="KW-0521">NADP</keyword>
<dbReference type="InterPro" id="IPR017925">
    <property type="entry name" value="DHFR_CS"/>
</dbReference>
<accession>A0ABT4H6N0</accession>
<dbReference type="PIRSF" id="PIRSF000194">
    <property type="entry name" value="DHFR"/>
    <property type="match status" value="1"/>
</dbReference>
<dbReference type="PRINTS" id="PR00070">
    <property type="entry name" value="DHFR"/>
</dbReference>